<dbReference type="AlphaFoldDB" id="A0A5N8WFA4"/>
<evidence type="ECO:0000313" key="2">
    <source>
        <dbReference type="EMBL" id="MPY46160.1"/>
    </source>
</evidence>
<protein>
    <submittedName>
        <fullName evidence="2">Uncharacterized protein</fullName>
    </submittedName>
</protein>
<reference evidence="2 3" key="1">
    <citation type="submission" date="2019-07" db="EMBL/GenBank/DDBJ databases">
        <title>New species of Amycolatopsis and Streptomyces.</title>
        <authorList>
            <person name="Duangmal K."/>
            <person name="Teo W.F.A."/>
            <person name="Lipun K."/>
        </authorList>
    </citation>
    <scope>NUCLEOTIDE SEQUENCE [LARGE SCALE GENOMIC DNA]</scope>
    <source>
        <strain evidence="2 3">TISTR 2346</strain>
    </source>
</reference>
<proteinExistence type="predicted"/>
<evidence type="ECO:0000256" key="1">
    <source>
        <dbReference type="SAM" id="Coils"/>
    </source>
</evidence>
<feature type="coiled-coil region" evidence="1">
    <location>
        <begin position="160"/>
        <end position="237"/>
    </location>
</feature>
<gene>
    <name evidence="2" type="ORF">FNH04_41535</name>
</gene>
<sequence length="260" mass="29636">MSNTIPQWFSAYSVTQEFADGIWKMIKPRWLAEEFAVTGVKPEATGLNIAGNLAKIEGNVFTLQADAFRVDAAIRDWVFNRVETTRALDELRASRIVNSQATRESIKELIDPVTLRKNIHTMQEQLNVQVSELSDLRKAMDPNLRQDVRRLINDMSQDTLNRIQDAVKSATDRAKALTQELNQSLDPRIDALESRARTASEKQGEHSTNLRTLKDQAKELQDREKDLREAVVQLSRILRGANPDAQNFEKQLKEIRRGLT</sequence>
<keyword evidence="3" id="KW-1185">Reference proteome</keyword>
<accession>A0A5N8WFA4</accession>
<evidence type="ECO:0000313" key="3">
    <source>
        <dbReference type="Proteomes" id="UP000326979"/>
    </source>
</evidence>
<organism evidence="2 3">
    <name type="scientific">Streptomyces phyllanthi</name>
    <dbReference type="NCBI Taxonomy" id="1803180"/>
    <lineage>
        <taxon>Bacteria</taxon>
        <taxon>Bacillati</taxon>
        <taxon>Actinomycetota</taxon>
        <taxon>Actinomycetes</taxon>
        <taxon>Kitasatosporales</taxon>
        <taxon>Streptomycetaceae</taxon>
        <taxon>Streptomyces</taxon>
    </lineage>
</organism>
<dbReference type="EMBL" id="VJZE01000591">
    <property type="protein sequence ID" value="MPY46160.1"/>
    <property type="molecule type" value="Genomic_DNA"/>
</dbReference>
<comment type="caution">
    <text evidence="2">The sequence shown here is derived from an EMBL/GenBank/DDBJ whole genome shotgun (WGS) entry which is preliminary data.</text>
</comment>
<dbReference type="RefSeq" id="WP_152791418.1">
    <property type="nucleotide sequence ID" value="NZ_BAABEQ010000053.1"/>
</dbReference>
<dbReference type="Proteomes" id="UP000326979">
    <property type="component" value="Unassembled WGS sequence"/>
</dbReference>
<name>A0A5N8WFA4_9ACTN</name>
<keyword evidence="1" id="KW-0175">Coiled coil</keyword>